<gene>
    <name evidence="5" type="ORF">PCOR1329_LOCUS33937</name>
</gene>
<protein>
    <recommendedName>
        <fullName evidence="1">ATP-dependent DNA helicase</fullName>
        <ecNumber evidence="1">5.6.2.3</ecNumber>
    </recommendedName>
</protein>
<dbReference type="Proteomes" id="UP001189429">
    <property type="component" value="Unassembled WGS sequence"/>
</dbReference>
<dbReference type="SUPFAM" id="SSF52540">
    <property type="entry name" value="P-loop containing nucleoside triphosphate hydrolases"/>
    <property type="match status" value="1"/>
</dbReference>
<dbReference type="Pfam" id="PF05970">
    <property type="entry name" value="PIF1"/>
    <property type="match status" value="1"/>
</dbReference>
<dbReference type="Gene3D" id="3.40.50.300">
    <property type="entry name" value="P-loop containing nucleotide triphosphate hydrolases"/>
    <property type="match status" value="1"/>
</dbReference>
<dbReference type="PANTHER" id="PTHR10492:SF102">
    <property type="entry name" value="ATP-DEPENDENT DNA HELICASE"/>
    <property type="match status" value="1"/>
</dbReference>
<evidence type="ECO:0000259" key="4">
    <source>
        <dbReference type="Pfam" id="PF18599"/>
    </source>
</evidence>
<dbReference type="EC" id="5.6.2.3" evidence="1"/>
<dbReference type="EMBL" id="CAUYUJ010014180">
    <property type="protein sequence ID" value="CAK0837851.1"/>
    <property type="molecule type" value="Genomic_DNA"/>
</dbReference>
<comment type="caution">
    <text evidence="5">The sequence shown here is derived from an EMBL/GenBank/DDBJ whole genome shotgun (WGS) entry which is preliminary data.</text>
</comment>
<organism evidence="5 6">
    <name type="scientific">Prorocentrum cordatum</name>
    <dbReference type="NCBI Taxonomy" id="2364126"/>
    <lineage>
        <taxon>Eukaryota</taxon>
        <taxon>Sar</taxon>
        <taxon>Alveolata</taxon>
        <taxon>Dinophyceae</taxon>
        <taxon>Prorocentrales</taxon>
        <taxon>Prorocentraceae</taxon>
        <taxon>Prorocentrum</taxon>
    </lineage>
</organism>
<feature type="domain" description="Limiting CO2-inducible protein B/C beta carbonyic anhydrase" evidence="4">
    <location>
        <begin position="740"/>
        <end position="821"/>
    </location>
</feature>
<keyword evidence="1" id="KW-0378">Hydrolase</keyword>
<comment type="catalytic activity">
    <reaction evidence="1">
        <text>ATP + H2O = ADP + phosphate + H(+)</text>
        <dbReference type="Rhea" id="RHEA:13065"/>
        <dbReference type="ChEBI" id="CHEBI:15377"/>
        <dbReference type="ChEBI" id="CHEBI:15378"/>
        <dbReference type="ChEBI" id="CHEBI:30616"/>
        <dbReference type="ChEBI" id="CHEBI:43474"/>
        <dbReference type="ChEBI" id="CHEBI:456216"/>
        <dbReference type="EC" id="5.6.2.3"/>
    </reaction>
</comment>
<dbReference type="Pfam" id="PF18599">
    <property type="entry name" value="LCIB_C_CA"/>
    <property type="match status" value="1"/>
</dbReference>
<dbReference type="InterPro" id="IPR027417">
    <property type="entry name" value="P-loop_NTPase"/>
</dbReference>
<sequence>MGPPSVPSALSIISPHAASGSGRPWGQGTGTGRCSHRCPSSALVSPGLPGGALAATARSASESWSKRGWGEAQVILAEPASLCAPKVRFGAAVIDRPPPPADLEEGNGNETFEIRYLSDEERSYYVKSWLLMASLEEKNMSASALAFRNQRMYAGRSRFALGVFLEDRLQALATCEERADIGELKTPAGELLVRALAELARATKCRADFEPLKGTCAQIVGSGVHSSLADAQGAVLIEPGGQLVPSWGGGRVGAGAGVERLKAPAAAKEGEQYYLRLLLRSVSGSEATSWEHLARSTDDRAPPSFQGHARLLGLLADDAEALNALTEACRIVRSLSRICEMFAQFLVWMGINDKAAFWTSFLLLLSERHQTTDSSTAYRAVGEHLAMRGCFMSDFAVPPPSPNAAFPPAERAAQEYARELRSPEEICKEMDAFDSLSLNDDQQAIFDFARDRVDGCKGDAAADVTYIDGPAGRGETHVYKQILHYVRMTGRVALAVAMSGVAALLLPGGRTAHSRLPVPIPLEGYKANVKPQYAAARLIRDAAVIIWDEASTASRAMFEAVDSCLRERFHDQRPFGGKAVALGGDFRQAPPVLRCIGRDAVFSHTLAALPWWDSPHVRKFRLRRSARADLDYAFAAFCLRVGGGDCDGPPPPRVDAPLDVLAPPDWAPPAMMDWVYEGFDQAAPAQWHQCYAARAAVTPTNEAADYLDGLARERLPADAELAPRSRDAACAEVDRGDTCTPEMDGLDMQQQFIRNNLGPVRPDIAAAKNPMAELAYKAFSIVDKQMLSIVDLDCCDKLVLLGGIQVNTPDGFPDHFAPMRLRAWLA</sequence>
<keyword evidence="1" id="KW-0347">Helicase</keyword>
<keyword evidence="1" id="KW-0227">DNA damage</keyword>
<evidence type="ECO:0000259" key="3">
    <source>
        <dbReference type="Pfam" id="PF05970"/>
    </source>
</evidence>
<keyword evidence="1" id="KW-0067">ATP-binding</keyword>
<keyword evidence="1" id="KW-0234">DNA repair</keyword>
<reference evidence="5" key="1">
    <citation type="submission" date="2023-10" db="EMBL/GenBank/DDBJ databases">
        <authorList>
            <person name="Chen Y."/>
            <person name="Shah S."/>
            <person name="Dougan E. K."/>
            <person name="Thang M."/>
            <person name="Chan C."/>
        </authorList>
    </citation>
    <scope>NUCLEOTIDE SEQUENCE [LARGE SCALE GENOMIC DNA]</scope>
</reference>
<proteinExistence type="inferred from homology"/>
<dbReference type="InterPro" id="IPR010285">
    <property type="entry name" value="DNA_helicase_pif1-like_DEAD"/>
</dbReference>
<feature type="domain" description="DNA helicase Pif1-like DEAD-box helicase" evidence="3">
    <location>
        <begin position="438"/>
        <end position="629"/>
    </location>
</feature>
<comment type="cofactor">
    <cofactor evidence="1">
        <name>Mg(2+)</name>
        <dbReference type="ChEBI" id="CHEBI:18420"/>
    </cofactor>
</comment>
<evidence type="ECO:0000313" key="6">
    <source>
        <dbReference type="Proteomes" id="UP001189429"/>
    </source>
</evidence>
<feature type="region of interest" description="Disordered" evidence="2">
    <location>
        <begin position="1"/>
        <end position="37"/>
    </location>
</feature>
<comment type="similarity">
    <text evidence="1">Belongs to the helicase family.</text>
</comment>
<keyword evidence="1" id="KW-0233">DNA recombination</keyword>
<evidence type="ECO:0000256" key="1">
    <source>
        <dbReference type="RuleBase" id="RU363044"/>
    </source>
</evidence>
<evidence type="ECO:0000256" key="2">
    <source>
        <dbReference type="SAM" id="MobiDB-lite"/>
    </source>
</evidence>
<dbReference type="InterPro" id="IPR040703">
    <property type="entry name" value="LCIB/C_CA"/>
</dbReference>
<accession>A0ABN9SZ55</accession>
<name>A0ABN9SZ55_9DINO</name>
<dbReference type="PANTHER" id="PTHR10492">
    <property type="match status" value="1"/>
</dbReference>
<evidence type="ECO:0000313" key="5">
    <source>
        <dbReference type="EMBL" id="CAK0837851.1"/>
    </source>
</evidence>
<keyword evidence="1" id="KW-0547">Nucleotide-binding</keyword>
<keyword evidence="6" id="KW-1185">Reference proteome</keyword>